<dbReference type="Proteomes" id="UP000474175">
    <property type="component" value="Unassembled WGS sequence"/>
</dbReference>
<protein>
    <submittedName>
        <fullName evidence="1">DUF2158 domain-containing protein</fullName>
    </submittedName>
</protein>
<reference evidence="1 2" key="1">
    <citation type="submission" date="2020-02" db="EMBL/GenBank/DDBJ databases">
        <title>Draft genome sequence of two Spirosoma agri KCTC 52727 and Spirosoma terrae KCTC 52035.</title>
        <authorList>
            <person name="Rojas J."/>
            <person name="Ambika Manirajan B."/>
            <person name="Suarez C."/>
            <person name="Ratering S."/>
            <person name="Schnell S."/>
        </authorList>
    </citation>
    <scope>NUCLEOTIDE SEQUENCE [LARGE SCALE GENOMIC DNA]</scope>
    <source>
        <strain evidence="1 2">KCTC 52035</strain>
    </source>
</reference>
<comment type="caution">
    <text evidence="1">The sequence shown here is derived from an EMBL/GenBank/DDBJ whole genome shotgun (WGS) entry which is preliminary data.</text>
</comment>
<accession>A0A6L9L9I2</accession>
<dbReference type="AlphaFoldDB" id="A0A6L9L9I2"/>
<sequence length="65" mass="7142">MEASKIKTGDLVMLNSGGPIMTVNGFISNQVMCVWFDKENGLYHHKSAQFYPAALKPVEPASVEN</sequence>
<dbReference type="Pfam" id="PF09926">
    <property type="entry name" value="DUF2158"/>
    <property type="match status" value="1"/>
</dbReference>
<dbReference type="RefSeq" id="WP_163952534.1">
    <property type="nucleotide sequence ID" value="NZ_JAAFZH010000010.1"/>
</dbReference>
<evidence type="ECO:0000313" key="1">
    <source>
        <dbReference type="EMBL" id="NDU97265.1"/>
    </source>
</evidence>
<organism evidence="1 2">
    <name type="scientific">Spirosoma terrae</name>
    <dbReference type="NCBI Taxonomy" id="1968276"/>
    <lineage>
        <taxon>Bacteria</taxon>
        <taxon>Pseudomonadati</taxon>
        <taxon>Bacteroidota</taxon>
        <taxon>Cytophagia</taxon>
        <taxon>Cytophagales</taxon>
        <taxon>Cytophagaceae</taxon>
        <taxon>Spirosoma</taxon>
    </lineage>
</organism>
<keyword evidence="2" id="KW-1185">Reference proteome</keyword>
<dbReference type="InterPro" id="IPR019226">
    <property type="entry name" value="DUF2158"/>
</dbReference>
<proteinExistence type="predicted"/>
<evidence type="ECO:0000313" key="2">
    <source>
        <dbReference type="Proteomes" id="UP000474175"/>
    </source>
</evidence>
<dbReference type="EMBL" id="JAAFZH010000010">
    <property type="protein sequence ID" value="NDU97265.1"/>
    <property type="molecule type" value="Genomic_DNA"/>
</dbReference>
<gene>
    <name evidence="1" type="ORF">GK108_20440</name>
</gene>
<name>A0A6L9L9I2_9BACT</name>